<name>A0A7I9ZIX8_9MYCO</name>
<accession>A0A7I9ZIX8</accession>
<dbReference type="EMBL" id="BLLB01000002">
    <property type="protein sequence ID" value="GFH00971.1"/>
    <property type="molecule type" value="Genomic_DNA"/>
</dbReference>
<reference evidence="1 2" key="1">
    <citation type="journal article" date="2019" name="Emerg. Microbes Infect.">
        <title>Comprehensive subspecies identification of 175 nontuberculous mycobacteria species based on 7547 genomic profiles.</title>
        <authorList>
            <person name="Matsumoto Y."/>
            <person name="Kinjo T."/>
            <person name="Motooka D."/>
            <person name="Nabeya D."/>
            <person name="Jung N."/>
            <person name="Uechi K."/>
            <person name="Horii T."/>
            <person name="Iida T."/>
            <person name="Fujita J."/>
            <person name="Nakamura S."/>
        </authorList>
    </citation>
    <scope>NUCLEOTIDE SEQUENCE [LARGE SCALE GENOMIC DNA]</scope>
    <source>
        <strain evidence="1 2">JCM 30996</strain>
    </source>
</reference>
<comment type="caution">
    <text evidence="1">The sequence shown here is derived from an EMBL/GenBank/DDBJ whole genome shotgun (WGS) entry which is preliminary data.</text>
</comment>
<dbReference type="Proteomes" id="UP000465304">
    <property type="component" value="Unassembled WGS sequence"/>
</dbReference>
<keyword evidence="2" id="KW-1185">Reference proteome</keyword>
<organism evidence="1 2">
    <name type="scientific">Mycolicibacterium hippocampi</name>
    <dbReference type="NCBI Taxonomy" id="659824"/>
    <lineage>
        <taxon>Bacteria</taxon>
        <taxon>Bacillati</taxon>
        <taxon>Actinomycetota</taxon>
        <taxon>Actinomycetes</taxon>
        <taxon>Mycobacteriales</taxon>
        <taxon>Mycobacteriaceae</taxon>
        <taxon>Mycolicibacterium</taxon>
    </lineage>
</organism>
<gene>
    <name evidence="1" type="ORF">MHIP_14540</name>
</gene>
<protein>
    <submittedName>
        <fullName evidence="1">Uncharacterized protein</fullName>
    </submittedName>
</protein>
<evidence type="ECO:0000313" key="1">
    <source>
        <dbReference type="EMBL" id="GFH00971.1"/>
    </source>
</evidence>
<proteinExistence type="predicted"/>
<evidence type="ECO:0000313" key="2">
    <source>
        <dbReference type="Proteomes" id="UP000465304"/>
    </source>
</evidence>
<dbReference type="RefSeq" id="WP_163887836.1">
    <property type="nucleotide sequence ID" value="NZ_BLLB01000002.1"/>
</dbReference>
<dbReference type="AlphaFoldDB" id="A0A7I9ZIX8"/>
<sequence>MTAGAHSPVLHTHWNAKRSEVTHKIGKAGTSAFLLFNNDELAELRGQIDAALGGNDVRSTT</sequence>